<accession>Q4A380</accession>
<dbReference type="Proteomes" id="UP000000863">
    <property type="component" value="Segment"/>
</dbReference>
<organism evidence="1 2">
    <name type="scientific">Emiliania huxleyi virus 86 (isolate United Kingdom/English Channel/1999)</name>
    <name type="common">EhV-86</name>
    <dbReference type="NCBI Taxonomy" id="654925"/>
    <lineage>
        <taxon>Viruses</taxon>
        <taxon>Varidnaviria</taxon>
        <taxon>Bamfordvirae</taxon>
        <taxon>Nucleocytoviricota</taxon>
        <taxon>Megaviricetes</taxon>
        <taxon>Algavirales</taxon>
        <taxon>Phycodnaviridae</taxon>
        <taxon>Coccolithovirus</taxon>
        <taxon>Coccolithovirus huxleyi</taxon>
        <taxon>Emiliania huxleyi virus 86</taxon>
    </lineage>
</organism>
<proteinExistence type="predicted"/>
<evidence type="ECO:0000313" key="2">
    <source>
        <dbReference type="Proteomes" id="UP000000863"/>
    </source>
</evidence>
<dbReference type="GeneID" id="3654934"/>
<name>Q4A380_EHV8U</name>
<dbReference type="KEGG" id="vg:3654934"/>
<sequence length="172" mass="19308">MPYVPRTRNGANKTTRTIAHAKNYRNNTPAVIEMGNLDEVPSTPLQNISLVRKYMPPGCCAGMMSEAHDVHVEHKFGTYRSRNWSCFTMKIKDAKSKWCDICVCWYCCCMPTACACLCKKDIEGANGNYYVGSCCSELVWASDDVMFARKCLSWSSSGYNRISPIPGTMVRT</sequence>
<gene>
    <name evidence="1" type="ORF">EhV053</name>
</gene>
<protein>
    <submittedName>
        <fullName evidence="1">Uncharacterized protein</fullName>
    </submittedName>
</protein>
<keyword evidence="2" id="KW-1185">Reference proteome</keyword>
<evidence type="ECO:0000313" key="1">
    <source>
        <dbReference type="EMBL" id="CAI65476.1"/>
    </source>
</evidence>
<reference evidence="1 2" key="1">
    <citation type="journal article" date="2005" name="Science">
        <title>Complete genome sequence and lytic phase transcription profile of a Coccolithovirus.</title>
        <authorList>
            <person name="Wilson W.H."/>
            <person name="Schroeder D.C."/>
            <person name="Allen M.J."/>
            <person name="Holden M.T.G."/>
            <person name="Parkhill J."/>
            <person name="Barrell B.G."/>
            <person name="Churcher C."/>
            <person name="Hamlin N."/>
            <person name="Mungall K."/>
            <person name="Norbertczak H."/>
            <person name="Quail M.A."/>
            <person name="Price C."/>
            <person name="Rabbinowitsch E."/>
            <person name="Walker D."/>
            <person name="Craigon M."/>
            <person name="Roy D."/>
            <person name="Ghazal P."/>
        </authorList>
    </citation>
    <scope>NUCLEOTIDE SEQUENCE [LARGE SCALE GENOMIC DNA]</scope>
    <source>
        <strain evidence="2">Isolate United Kingdom/English Channel/1999</strain>
    </source>
</reference>
<organismHost>
    <name type="scientific">Emiliania huxleyi</name>
    <name type="common">Coccolithophore</name>
    <name type="synonym">Pontosphaera huxleyi</name>
    <dbReference type="NCBI Taxonomy" id="2903"/>
</organismHost>
<dbReference type="RefSeq" id="YP_293807.1">
    <property type="nucleotide sequence ID" value="NC_007346.1"/>
</dbReference>
<dbReference type="EMBL" id="AJ890364">
    <property type="protein sequence ID" value="CAI65476.1"/>
    <property type="molecule type" value="Genomic_DNA"/>
</dbReference>